<evidence type="ECO:0000256" key="3">
    <source>
        <dbReference type="ARBA" id="ARBA00012328"/>
    </source>
</evidence>
<comment type="function">
    <text evidence="9">Specifically methylates the N3 position of the uracil ring of uridine 1498 (m3U1498) in 16S rRNA. Acts on the fully assembled 30S ribosomal subunit.</text>
</comment>
<accession>A0A6J6DMI6</accession>
<evidence type="ECO:0000256" key="4">
    <source>
        <dbReference type="ARBA" id="ARBA00022490"/>
    </source>
</evidence>
<evidence type="ECO:0000259" key="12">
    <source>
        <dbReference type="Pfam" id="PF20260"/>
    </source>
</evidence>
<evidence type="ECO:0000256" key="5">
    <source>
        <dbReference type="ARBA" id="ARBA00022552"/>
    </source>
</evidence>
<dbReference type="PANTHER" id="PTHR30027:SF3">
    <property type="entry name" value="16S RRNA (URACIL(1498)-N(3))-METHYLTRANSFERASE"/>
    <property type="match status" value="1"/>
</dbReference>
<evidence type="ECO:0000259" key="11">
    <source>
        <dbReference type="Pfam" id="PF04452"/>
    </source>
</evidence>
<dbReference type="EMBL" id="CAEZTD010000068">
    <property type="protein sequence ID" value="CAB4564205.1"/>
    <property type="molecule type" value="Genomic_DNA"/>
</dbReference>
<dbReference type="Pfam" id="PF04452">
    <property type="entry name" value="Methyltrans_RNA"/>
    <property type="match status" value="1"/>
</dbReference>
<proteinExistence type="inferred from homology"/>
<dbReference type="InterPro" id="IPR046886">
    <property type="entry name" value="RsmE_MTase_dom"/>
</dbReference>
<dbReference type="SUPFAM" id="SSF75217">
    <property type="entry name" value="alpha/beta knot"/>
    <property type="match status" value="1"/>
</dbReference>
<dbReference type="GO" id="GO:0070042">
    <property type="term" value="F:rRNA (uridine-N3-)-methyltransferase activity"/>
    <property type="evidence" value="ECO:0007669"/>
    <property type="project" value="TreeGrafter"/>
</dbReference>
<dbReference type="PIRSF" id="PIRSF015601">
    <property type="entry name" value="MTase_slr0722"/>
    <property type="match status" value="1"/>
</dbReference>
<evidence type="ECO:0000256" key="6">
    <source>
        <dbReference type="ARBA" id="ARBA00022603"/>
    </source>
</evidence>
<reference evidence="13" key="1">
    <citation type="submission" date="2020-05" db="EMBL/GenBank/DDBJ databases">
        <authorList>
            <person name="Chiriac C."/>
            <person name="Salcher M."/>
            <person name="Ghai R."/>
            <person name="Kavagutti S V."/>
        </authorList>
    </citation>
    <scope>NUCLEOTIDE SEQUENCE</scope>
</reference>
<dbReference type="CDD" id="cd18084">
    <property type="entry name" value="RsmE-like"/>
    <property type="match status" value="1"/>
</dbReference>
<dbReference type="PANTHER" id="PTHR30027">
    <property type="entry name" value="RIBOSOMAL RNA SMALL SUBUNIT METHYLTRANSFERASE E"/>
    <property type="match status" value="1"/>
</dbReference>
<evidence type="ECO:0000256" key="2">
    <source>
        <dbReference type="ARBA" id="ARBA00005528"/>
    </source>
</evidence>
<dbReference type="GO" id="GO:0005737">
    <property type="term" value="C:cytoplasm"/>
    <property type="evidence" value="ECO:0007669"/>
    <property type="project" value="UniProtKB-SubCell"/>
</dbReference>
<evidence type="ECO:0000256" key="1">
    <source>
        <dbReference type="ARBA" id="ARBA00004496"/>
    </source>
</evidence>
<feature type="domain" description="Ribosomal RNA small subunit methyltransferase E methyltransferase" evidence="11">
    <location>
        <begin position="79"/>
        <end position="244"/>
    </location>
</feature>
<dbReference type="InterPro" id="IPR015947">
    <property type="entry name" value="PUA-like_sf"/>
</dbReference>
<evidence type="ECO:0000256" key="9">
    <source>
        <dbReference type="ARBA" id="ARBA00025699"/>
    </source>
</evidence>
<dbReference type="SUPFAM" id="SSF88697">
    <property type="entry name" value="PUA domain-like"/>
    <property type="match status" value="1"/>
</dbReference>
<evidence type="ECO:0000256" key="10">
    <source>
        <dbReference type="ARBA" id="ARBA00047944"/>
    </source>
</evidence>
<sequence length="251" mass="26768">MAHFYLDESLSEDVDAGGLIELAGAEARHAASVSRLRVGESVRLGNGRGLMLDVTATSVEKDRVEFSVDSVERVDAPRSRVVLVQALTKGDRDERAVEAATELGVDEVVPWAAERSVSVWTGSKVERGVERWATIVREAAKQSIRAFVPTVGAHATTSQVCERFTDALILVLDPTGSLDAEAKWRELVGDAHSAGRVLVLVVGPEGGISPVELEHFDAAGAHRVRLGSNILRSSTAGPAFLAAINGVLGRW</sequence>
<comment type="similarity">
    <text evidence="2">Belongs to the RNA methyltransferase RsmE family.</text>
</comment>
<dbReference type="InterPro" id="IPR046887">
    <property type="entry name" value="RsmE_PUA-like"/>
</dbReference>
<feature type="domain" description="Ribosomal RNA small subunit methyltransferase E PUA-like" evidence="12">
    <location>
        <begin position="22"/>
        <end position="49"/>
    </location>
</feature>
<comment type="catalytic activity">
    <reaction evidence="10">
        <text>uridine(1498) in 16S rRNA + S-adenosyl-L-methionine = N(3)-methyluridine(1498) in 16S rRNA + S-adenosyl-L-homocysteine + H(+)</text>
        <dbReference type="Rhea" id="RHEA:42920"/>
        <dbReference type="Rhea" id="RHEA-COMP:10283"/>
        <dbReference type="Rhea" id="RHEA-COMP:10284"/>
        <dbReference type="ChEBI" id="CHEBI:15378"/>
        <dbReference type="ChEBI" id="CHEBI:57856"/>
        <dbReference type="ChEBI" id="CHEBI:59789"/>
        <dbReference type="ChEBI" id="CHEBI:65315"/>
        <dbReference type="ChEBI" id="CHEBI:74502"/>
        <dbReference type="EC" id="2.1.1.193"/>
    </reaction>
</comment>
<keyword evidence="7" id="KW-0808">Transferase</keyword>
<evidence type="ECO:0000256" key="7">
    <source>
        <dbReference type="ARBA" id="ARBA00022679"/>
    </source>
</evidence>
<name>A0A6J6DMI6_9ZZZZ</name>
<dbReference type="InterPro" id="IPR029026">
    <property type="entry name" value="tRNA_m1G_MTases_N"/>
</dbReference>
<keyword evidence="5" id="KW-0698">rRNA processing</keyword>
<organism evidence="13">
    <name type="scientific">freshwater metagenome</name>
    <dbReference type="NCBI Taxonomy" id="449393"/>
    <lineage>
        <taxon>unclassified sequences</taxon>
        <taxon>metagenomes</taxon>
        <taxon>ecological metagenomes</taxon>
    </lineage>
</organism>
<dbReference type="Pfam" id="PF20260">
    <property type="entry name" value="PUA_4"/>
    <property type="match status" value="1"/>
</dbReference>
<evidence type="ECO:0000313" key="13">
    <source>
        <dbReference type="EMBL" id="CAB4564205.1"/>
    </source>
</evidence>
<keyword evidence="4" id="KW-0963">Cytoplasm</keyword>
<dbReference type="EC" id="2.1.1.193" evidence="3"/>
<comment type="subcellular location">
    <subcellularLocation>
        <location evidence="1">Cytoplasm</location>
    </subcellularLocation>
</comment>
<dbReference type="GO" id="GO:0070475">
    <property type="term" value="P:rRNA base methylation"/>
    <property type="evidence" value="ECO:0007669"/>
    <property type="project" value="TreeGrafter"/>
</dbReference>
<dbReference type="NCBIfam" id="NF008693">
    <property type="entry name" value="PRK11713.2-3"/>
    <property type="match status" value="1"/>
</dbReference>
<dbReference type="InterPro" id="IPR029028">
    <property type="entry name" value="Alpha/beta_knot_MTases"/>
</dbReference>
<keyword evidence="6" id="KW-0489">Methyltransferase</keyword>
<dbReference type="AlphaFoldDB" id="A0A6J6DMI6"/>
<dbReference type="NCBIfam" id="TIGR00046">
    <property type="entry name" value="RsmE family RNA methyltransferase"/>
    <property type="match status" value="1"/>
</dbReference>
<evidence type="ECO:0000256" key="8">
    <source>
        <dbReference type="ARBA" id="ARBA00022691"/>
    </source>
</evidence>
<keyword evidence="8" id="KW-0949">S-adenosyl-L-methionine</keyword>
<gene>
    <name evidence="13" type="ORF">UFOPK1591_00929</name>
</gene>
<protein>
    <recommendedName>
        <fullName evidence="3">16S rRNA (uracil(1498)-N(3))-methyltransferase</fullName>
        <ecNumber evidence="3">2.1.1.193</ecNumber>
    </recommendedName>
</protein>
<dbReference type="Gene3D" id="3.40.1280.10">
    <property type="match status" value="1"/>
</dbReference>
<dbReference type="InterPro" id="IPR006700">
    <property type="entry name" value="RsmE"/>
</dbReference>